<feature type="region of interest" description="Disordered" evidence="1">
    <location>
        <begin position="28"/>
        <end position="62"/>
    </location>
</feature>
<dbReference type="KEGG" id="rhl:LPU83_3401"/>
<evidence type="ECO:0000313" key="2">
    <source>
        <dbReference type="EMBL" id="CDM59046.1"/>
    </source>
</evidence>
<evidence type="ECO:0000313" key="3">
    <source>
        <dbReference type="Proteomes" id="UP000019443"/>
    </source>
</evidence>
<gene>
    <name evidence="2" type="ORF">LPU83_3401</name>
</gene>
<reference evidence="2" key="1">
    <citation type="submission" date="2013-11" db="EMBL/GenBank/DDBJ databases">
        <title>Draft genome sequence of the broad-host-range Rhizobium sp. LPU83 strain, a member of the low-genetic diversity Oregon-like Rhizobium sp. group.</title>
        <authorList>
            <person name="Wibberg D."/>
            <person name="Puehler A."/>
            <person name="Schlueter A."/>
        </authorList>
    </citation>
    <scope>NUCLEOTIDE SEQUENCE [LARGE SCALE GENOMIC DNA]</scope>
    <source>
        <strain evidence="2">LPU83</strain>
    </source>
</reference>
<name>W6RXR3_9HYPH</name>
<dbReference type="EMBL" id="HG916852">
    <property type="protein sequence ID" value="CDM59046.1"/>
    <property type="molecule type" value="Genomic_DNA"/>
</dbReference>
<proteinExistence type="predicted"/>
<feature type="compositionally biased region" description="Basic and acidic residues" evidence="1">
    <location>
        <begin position="47"/>
        <end position="62"/>
    </location>
</feature>
<dbReference type="PATRIC" id="fig|348824.6.peg.3665"/>
<evidence type="ECO:0000256" key="1">
    <source>
        <dbReference type="SAM" id="MobiDB-lite"/>
    </source>
</evidence>
<accession>W6RXR3</accession>
<dbReference type="HOGENOM" id="CLU_2571480_0_0_5"/>
<organism evidence="2 3">
    <name type="scientific">Rhizobium favelukesii</name>
    <dbReference type="NCBI Taxonomy" id="348824"/>
    <lineage>
        <taxon>Bacteria</taxon>
        <taxon>Pseudomonadati</taxon>
        <taxon>Pseudomonadota</taxon>
        <taxon>Alphaproteobacteria</taxon>
        <taxon>Hyphomicrobiales</taxon>
        <taxon>Rhizobiaceae</taxon>
        <taxon>Rhizobium/Agrobacterium group</taxon>
        <taxon>Rhizobium</taxon>
    </lineage>
</organism>
<protein>
    <submittedName>
        <fullName evidence="2">Uncharacterized protein</fullName>
    </submittedName>
</protein>
<keyword evidence="3" id="KW-1185">Reference proteome</keyword>
<dbReference type="AlphaFoldDB" id="W6RXR3"/>
<dbReference type="Proteomes" id="UP000019443">
    <property type="component" value="Chromosome"/>
</dbReference>
<sequence length="81" mass="9589">MKNWSLSNPKGAKLDWLATWRNWYSDKLDAKPKTPTTKAQDVMMDTQHPHPQHERRKPQDHMPRMFVIAPQEERSLPVCHS</sequence>